<comment type="function">
    <text evidence="8">Involved in targeting and insertion of nascent membrane proteins into the cytoplasmic membrane. Acts as a receptor for the complex formed by the signal recognition particle (SRP) and the ribosome-nascent chain (RNC).</text>
</comment>
<proteinExistence type="inferred from homology"/>
<dbReference type="Gene3D" id="3.40.50.300">
    <property type="entry name" value="P-loop containing nucleotide triphosphate hydrolases"/>
    <property type="match status" value="1"/>
</dbReference>
<comment type="subcellular location">
    <subcellularLocation>
        <location evidence="8">Cell membrane</location>
        <topology evidence="8">Peripheral membrane protein</topology>
        <orientation evidence="8">Cytoplasmic side</orientation>
    </subcellularLocation>
    <subcellularLocation>
        <location evidence="8">Cytoplasm</location>
    </subcellularLocation>
</comment>
<keyword evidence="6 8" id="KW-0472">Membrane</keyword>
<evidence type="ECO:0000313" key="10">
    <source>
        <dbReference type="EMBL" id="HFK19965.1"/>
    </source>
</evidence>
<dbReference type="InterPro" id="IPR003593">
    <property type="entry name" value="AAA+_ATPase"/>
</dbReference>
<evidence type="ECO:0000259" key="9">
    <source>
        <dbReference type="PROSITE" id="PS00300"/>
    </source>
</evidence>
<dbReference type="InterPro" id="IPR036225">
    <property type="entry name" value="SRP/SRP_N"/>
</dbReference>
<dbReference type="GO" id="GO:0005886">
    <property type="term" value="C:plasma membrane"/>
    <property type="evidence" value="ECO:0007669"/>
    <property type="project" value="UniProtKB-SubCell"/>
</dbReference>
<evidence type="ECO:0000256" key="4">
    <source>
        <dbReference type="ARBA" id="ARBA00022801"/>
    </source>
</evidence>
<dbReference type="EC" id="3.6.5.4" evidence="8"/>
<dbReference type="PANTHER" id="PTHR43134:SF1">
    <property type="entry name" value="SIGNAL RECOGNITION PARTICLE RECEPTOR SUBUNIT ALPHA"/>
    <property type="match status" value="1"/>
</dbReference>
<evidence type="ECO:0000256" key="3">
    <source>
        <dbReference type="ARBA" id="ARBA00022741"/>
    </source>
</evidence>
<evidence type="ECO:0000256" key="7">
    <source>
        <dbReference type="ARBA" id="ARBA00023170"/>
    </source>
</evidence>
<dbReference type="PROSITE" id="PS00300">
    <property type="entry name" value="SRP54"/>
    <property type="match status" value="1"/>
</dbReference>
<feature type="domain" description="SRP54-type proteins GTP-binding" evidence="9">
    <location>
        <begin position="267"/>
        <end position="280"/>
    </location>
</feature>
<dbReference type="GO" id="GO:0005525">
    <property type="term" value="F:GTP binding"/>
    <property type="evidence" value="ECO:0007669"/>
    <property type="project" value="UniProtKB-UniRule"/>
</dbReference>
<comment type="catalytic activity">
    <reaction evidence="8">
        <text>GTP + H2O = GDP + phosphate + H(+)</text>
        <dbReference type="Rhea" id="RHEA:19669"/>
        <dbReference type="ChEBI" id="CHEBI:15377"/>
        <dbReference type="ChEBI" id="CHEBI:15378"/>
        <dbReference type="ChEBI" id="CHEBI:37565"/>
        <dbReference type="ChEBI" id="CHEBI:43474"/>
        <dbReference type="ChEBI" id="CHEBI:58189"/>
        <dbReference type="EC" id="3.6.5.4"/>
    </reaction>
</comment>
<dbReference type="Pfam" id="PF02881">
    <property type="entry name" value="SRP54_N"/>
    <property type="match status" value="1"/>
</dbReference>
<protein>
    <recommendedName>
        <fullName evidence="8">Signal recognition particle receptor FtsY</fullName>
        <shortName evidence="8">SRP receptor</shortName>
        <ecNumber evidence="8">3.6.5.4</ecNumber>
    </recommendedName>
</protein>
<keyword evidence="5 8" id="KW-0342">GTP-binding</keyword>
<dbReference type="InterPro" id="IPR042101">
    <property type="entry name" value="SRP54_N_sf"/>
</dbReference>
<accession>A0A7C3EZJ5</accession>
<gene>
    <name evidence="8 10" type="primary">ftsY</name>
    <name evidence="10" type="ORF">ENS19_01640</name>
</gene>
<dbReference type="Pfam" id="PF00448">
    <property type="entry name" value="SRP54"/>
    <property type="match status" value="1"/>
</dbReference>
<dbReference type="Gene3D" id="1.20.120.140">
    <property type="entry name" value="Signal recognition particle SRP54, nucleotide-binding domain"/>
    <property type="match status" value="1"/>
</dbReference>
<dbReference type="InterPro" id="IPR000897">
    <property type="entry name" value="SRP54_GTPase_dom"/>
</dbReference>
<dbReference type="GO" id="GO:0006614">
    <property type="term" value="P:SRP-dependent cotranslational protein targeting to membrane"/>
    <property type="evidence" value="ECO:0007669"/>
    <property type="project" value="InterPro"/>
</dbReference>
<dbReference type="NCBIfam" id="TIGR00064">
    <property type="entry name" value="ftsY"/>
    <property type="match status" value="1"/>
</dbReference>
<evidence type="ECO:0000256" key="6">
    <source>
        <dbReference type="ARBA" id="ARBA00023136"/>
    </source>
</evidence>
<dbReference type="PANTHER" id="PTHR43134">
    <property type="entry name" value="SIGNAL RECOGNITION PARTICLE RECEPTOR SUBUNIT ALPHA"/>
    <property type="match status" value="1"/>
</dbReference>
<dbReference type="InterPro" id="IPR027417">
    <property type="entry name" value="P-loop_NTPase"/>
</dbReference>
<keyword evidence="1 8" id="KW-1003">Cell membrane</keyword>
<evidence type="ECO:0000256" key="8">
    <source>
        <dbReference type="HAMAP-Rule" id="MF_00920"/>
    </source>
</evidence>
<name>A0A7C3EZJ5_9CREN</name>
<evidence type="ECO:0000256" key="1">
    <source>
        <dbReference type="ARBA" id="ARBA00022475"/>
    </source>
</evidence>
<dbReference type="InterPro" id="IPR004390">
    <property type="entry name" value="SR_rcpt_FtsY"/>
</dbReference>
<dbReference type="InterPro" id="IPR013822">
    <property type="entry name" value="Signal_recog_particl_SRP54_hlx"/>
</dbReference>
<dbReference type="SMART" id="SM00382">
    <property type="entry name" value="AAA"/>
    <property type="match status" value="1"/>
</dbReference>
<feature type="binding site" evidence="8">
    <location>
        <begin position="188"/>
        <end position="192"/>
    </location>
    <ligand>
        <name>GTP</name>
        <dbReference type="ChEBI" id="CHEBI:37565"/>
    </ligand>
</feature>
<evidence type="ECO:0000256" key="5">
    <source>
        <dbReference type="ARBA" id="ARBA00023134"/>
    </source>
</evidence>
<dbReference type="HAMAP" id="MF_00920">
    <property type="entry name" value="FtsY"/>
    <property type="match status" value="1"/>
</dbReference>
<dbReference type="FunFam" id="3.40.50.300:FF:000566">
    <property type="entry name" value="Signal recognition particle receptor subunit alpha"/>
    <property type="match status" value="1"/>
</dbReference>
<evidence type="ECO:0000256" key="2">
    <source>
        <dbReference type="ARBA" id="ARBA00022490"/>
    </source>
</evidence>
<reference evidence="10" key="1">
    <citation type="journal article" date="2020" name="mSystems">
        <title>Genome- and Community-Level Interaction Insights into Carbon Utilization and Element Cycling Functions of Hydrothermarchaeota in Hydrothermal Sediment.</title>
        <authorList>
            <person name="Zhou Z."/>
            <person name="Liu Y."/>
            <person name="Xu W."/>
            <person name="Pan J."/>
            <person name="Luo Z.H."/>
            <person name="Li M."/>
        </authorList>
    </citation>
    <scope>NUCLEOTIDE SEQUENCE [LARGE SCALE GENOMIC DNA]</scope>
    <source>
        <strain evidence="10">SpSt-468</strain>
    </source>
</reference>
<organism evidence="10">
    <name type="scientific">Candidatus Methanomethylicus mesodigestus</name>
    <dbReference type="NCBI Taxonomy" id="1867258"/>
    <lineage>
        <taxon>Archaea</taxon>
        <taxon>Thermoproteota</taxon>
        <taxon>Methanosuratincolia</taxon>
        <taxon>Candidatus Methanomethylicales</taxon>
        <taxon>Candidatus Methanomethylicaceae</taxon>
        <taxon>Candidatus Methanomethylicus</taxon>
    </lineage>
</organism>
<keyword evidence="2 8" id="KW-0963">Cytoplasm</keyword>
<dbReference type="GO" id="GO:0005047">
    <property type="term" value="F:signal recognition particle binding"/>
    <property type="evidence" value="ECO:0007669"/>
    <property type="project" value="TreeGrafter"/>
</dbReference>
<comment type="similarity">
    <text evidence="8">Belongs to the GTP-binding SRP family. FtsY subfamily.</text>
</comment>
<dbReference type="SUPFAM" id="SSF47364">
    <property type="entry name" value="Domain of the SRP/SRP receptor G-proteins"/>
    <property type="match status" value="1"/>
</dbReference>
<comment type="caution">
    <text evidence="10">The sequence shown here is derived from an EMBL/GenBank/DDBJ whole genome shotgun (WGS) entry which is preliminary data.</text>
</comment>
<comment type="subunit">
    <text evidence="8">Part of the signal recognition particle protein translocation system, which is composed of SRP and FtsY.</text>
</comment>
<feature type="binding site" evidence="8">
    <location>
        <begin position="106"/>
        <end position="113"/>
    </location>
    <ligand>
        <name>GTP</name>
        <dbReference type="ChEBI" id="CHEBI:37565"/>
    </ligand>
</feature>
<dbReference type="SMART" id="SM00962">
    <property type="entry name" value="SRP54"/>
    <property type="match status" value="1"/>
</dbReference>
<dbReference type="AlphaFoldDB" id="A0A7C3EZJ5"/>
<sequence>MFEKLKKALGDLVTEVSSKTISESDIESSLWNFQIALLECDVALPVAESLSEKLKQKLLGSKVKRFGDISPLVESAFREILGESLSSADLGELMGGKKPYVIMFIGVNGTGKTTTIAKVAKHLLDRGRTLVLACADTFRAGSEEQLETHAARLGVKVIKHRYGADPAAVAYDAVAYAKSNSLDAVLIDTAGRMQTDKGLMDELLKIHRVVSPDLTVFVGDSLAGNDALSQAEEFNKYVSIDAIILTKVDADAKGGAAISISSAVKKPIIFLGVGQSYGDLIPFNPSWVIDNILSKAPKK</sequence>
<dbReference type="GO" id="GO:0005737">
    <property type="term" value="C:cytoplasm"/>
    <property type="evidence" value="ECO:0007669"/>
    <property type="project" value="UniProtKB-SubCell"/>
</dbReference>
<dbReference type="GO" id="GO:0003924">
    <property type="term" value="F:GTPase activity"/>
    <property type="evidence" value="ECO:0007669"/>
    <property type="project" value="UniProtKB-UniRule"/>
</dbReference>
<dbReference type="SUPFAM" id="SSF52540">
    <property type="entry name" value="P-loop containing nucleoside triphosphate hydrolases"/>
    <property type="match status" value="1"/>
</dbReference>
<keyword evidence="4 8" id="KW-0378">Hydrolase</keyword>
<keyword evidence="7 8" id="KW-0675">Receptor</keyword>
<feature type="binding site" evidence="8">
    <location>
        <begin position="246"/>
        <end position="249"/>
    </location>
    <ligand>
        <name>GTP</name>
        <dbReference type="ChEBI" id="CHEBI:37565"/>
    </ligand>
</feature>
<dbReference type="EMBL" id="DSTX01000002">
    <property type="protein sequence ID" value="HFK19965.1"/>
    <property type="molecule type" value="Genomic_DNA"/>
</dbReference>
<keyword evidence="3 8" id="KW-0547">Nucleotide-binding</keyword>
<dbReference type="SMART" id="SM00963">
    <property type="entry name" value="SRP54_N"/>
    <property type="match status" value="1"/>
</dbReference>